<dbReference type="GO" id="GO:0004309">
    <property type="term" value="F:exopolyphosphatase activity"/>
    <property type="evidence" value="ECO:0007669"/>
    <property type="project" value="UniProtKB-EC"/>
</dbReference>
<comment type="cofactor">
    <cofactor evidence="1">
        <name>Mg(2+)</name>
        <dbReference type="ChEBI" id="CHEBI:18420"/>
    </cofactor>
</comment>
<feature type="domain" description="Ppx/GppA phosphatase C-terminal" evidence="12">
    <location>
        <begin position="319"/>
        <end position="490"/>
    </location>
</feature>
<evidence type="ECO:0000256" key="3">
    <source>
        <dbReference type="ARBA" id="ARBA00007125"/>
    </source>
</evidence>
<dbReference type="SUPFAM" id="SSF109604">
    <property type="entry name" value="HD-domain/PDEase-like"/>
    <property type="match status" value="1"/>
</dbReference>
<feature type="domain" description="Ppx/GppA phosphatase N-terminal" evidence="11">
    <location>
        <begin position="28"/>
        <end position="311"/>
    </location>
</feature>
<evidence type="ECO:0000256" key="4">
    <source>
        <dbReference type="ARBA" id="ARBA00011738"/>
    </source>
</evidence>
<dbReference type="SUPFAM" id="SSF53067">
    <property type="entry name" value="Actin-like ATPase domain"/>
    <property type="match status" value="2"/>
</dbReference>
<dbReference type="OrthoDB" id="9793035at2"/>
<protein>
    <recommendedName>
        <fullName evidence="6">Exopolyphosphatase</fullName>
        <ecNumber evidence="5">3.6.1.11</ecNumber>
    </recommendedName>
</protein>
<name>A0A087MKM5_9GAMM</name>
<dbReference type="EMBL" id="AVCJ01000003">
    <property type="protein sequence ID" value="KFL37428.1"/>
    <property type="molecule type" value="Genomic_DNA"/>
</dbReference>
<comment type="catalytic activity">
    <reaction evidence="10">
        <text>[phosphate](n) + H2O = [phosphate](n-1) + phosphate + H(+)</text>
        <dbReference type="Rhea" id="RHEA:21528"/>
        <dbReference type="Rhea" id="RHEA-COMP:9859"/>
        <dbReference type="Rhea" id="RHEA-COMP:14279"/>
        <dbReference type="ChEBI" id="CHEBI:15377"/>
        <dbReference type="ChEBI" id="CHEBI:15378"/>
        <dbReference type="ChEBI" id="CHEBI:16838"/>
        <dbReference type="ChEBI" id="CHEBI:43474"/>
        <dbReference type="EC" id="3.6.1.11"/>
    </reaction>
</comment>
<dbReference type="InterPro" id="IPR030673">
    <property type="entry name" value="PyroPPase_GppA_Ppx"/>
</dbReference>
<keyword evidence="7" id="KW-1003">Cell membrane</keyword>
<evidence type="ECO:0000256" key="10">
    <source>
        <dbReference type="ARBA" id="ARBA00047607"/>
    </source>
</evidence>
<comment type="caution">
    <text evidence="13">The sequence shown here is derived from an EMBL/GenBank/DDBJ whole genome shotgun (WGS) entry which is preliminary data.</text>
</comment>
<dbReference type="InterPro" id="IPR022371">
    <property type="entry name" value="Exopolyphosphatase"/>
</dbReference>
<keyword evidence="14" id="KW-1185">Reference proteome</keyword>
<evidence type="ECO:0000256" key="1">
    <source>
        <dbReference type="ARBA" id="ARBA00001946"/>
    </source>
</evidence>
<reference evidence="13 14" key="2">
    <citation type="journal article" date="2015" name="Stand. Genomic Sci.">
        <title>High quality draft genomic sequence of Arenimonas donghaensis DSM 18148(T).</title>
        <authorList>
            <person name="Chen F."/>
            <person name="Wang H."/>
            <person name="Cao Y."/>
            <person name="Li X."/>
            <person name="Wang G."/>
        </authorList>
    </citation>
    <scope>NUCLEOTIDE SEQUENCE [LARGE SCALE GENOMIC DNA]</scope>
    <source>
        <strain evidence="13 14">HO3-R19</strain>
    </source>
</reference>
<dbReference type="EC" id="3.6.1.11" evidence="5"/>
<evidence type="ECO:0000256" key="6">
    <source>
        <dbReference type="ARBA" id="ARBA00020416"/>
    </source>
</evidence>
<evidence type="ECO:0000313" key="14">
    <source>
        <dbReference type="Proteomes" id="UP000029085"/>
    </source>
</evidence>
<reference evidence="14" key="1">
    <citation type="submission" date="2013-08" db="EMBL/GenBank/DDBJ databases">
        <title>Genome sequencing of Arenimonas donghaensis.</title>
        <authorList>
            <person name="Chen F."/>
            <person name="Wang G."/>
        </authorList>
    </citation>
    <scope>NUCLEOTIDE SEQUENCE [LARGE SCALE GENOMIC DNA]</scope>
    <source>
        <strain evidence="14">HO3-R19</strain>
    </source>
</reference>
<dbReference type="GO" id="GO:0006798">
    <property type="term" value="P:polyphosphate catabolic process"/>
    <property type="evidence" value="ECO:0007669"/>
    <property type="project" value="TreeGrafter"/>
</dbReference>
<evidence type="ECO:0000256" key="7">
    <source>
        <dbReference type="ARBA" id="ARBA00022475"/>
    </source>
</evidence>
<dbReference type="AlphaFoldDB" id="A0A087MKM5"/>
<evidence type="ECO:0000256" key="9">
    <source>
        <dbReference type="ARBA" id="ARBA00023136"/>
    </source>
</evidence>
<keyword evidence="8" id="KW-0378">Hydrolase</keyword>
<dbReference type="InterPro" id="IPR043129">
    <property type="entry name" value="ATPase_NBD"/>
</dbReference>
<evidence type="ECO:0000256" key="2">
    <source>
        <dbReference type="ARBA" id="ARBA00004202"/>
    </source>
</evidence>
<dbReference type="Gene3D" id="3.30.420.150">
    <property type="entry name" value="Exopolyphosphatase. Domain 2"/>
    <property type="match status" value="1"/>
</dbReference>
<dbReference type="RefSeq" id="WP_034220956.1">
    <property type="nucleotide sequence ID" value="NZ_AVCJ01000003.1"/>
</dbReference>
<dbReference type="PATRIC" id="fig|1121014.3.peg.668"/>
<keyword evidence="9" id="KW-0472">Membrane</keyword>
<evidence type="ECO:0000256" key="8">
    <source>
        <dbReference type="ARBA" id="ARBA00022801"/>
    </source>
</evidence>
<dbReference type="PANTHER" id="PTHR30005">
    <property type="entry name" value="EXOPOLYPHOSPHATASE"/>
    <property type="match status" value="1"/>
</dbReference>
<comment type="similarity">
    <text evidence="3">Belongs to the GppA/Ppx family.</text>
</comment>
<dbReference type="FunFam" id="3.30.420.150:FF:000001">
    <property type="entry name" value="Guanosine-5'-triphosphate,3'-diphosphate pyrophosphatase"/>
    <property type="match status" value="1"/>
</dbReference>
<dbReference type="InterPro" id="IPR048950">
    <property type="entry name" value="Ppx_GppA_C"/>
</dbReference>
<dbReference type="NCBIfam" id="TIGR03706">
    <property type="entry name" value="exo_poly_only"/>
    <property type="match status" value="1"/>
</dbReference>
<evidence type="ECO:0000256" key="5">
    <source>
        <dbReference type="ARBA" id="ARBA00012451"/>
    </source>
</evidence>
<dbReference type="FunFam" id="3.30.420.40:FF:000023">
    <property type="entry name" value="Guanosine-5'-triphosphate,3'-diphosphate pyrophosphatase"/>
    <property type="match status" value="1"/>
</dbReference>
<proteinExistence type="inferred from homology"/>
<gene>
    <name evidence="13" type="ORF">N788_09550</name>
</gene>
<dbReference type="STRING" id="1121014.N788_09550"/>
<organism evidence="13 14">
    <name type="scientific">Arenimonas donghaensis DSM 18148 = HO3-R19</name>
    <dbReference type="NCBI Taxonomy" id="1121014"/>
    <lineage>
        <taxon>Bacteria</taxon>
        <taxon>Pseudomonadati</taxon>
        <taxon>Pseudomonadota</taxon>
        <taxon>Gammaproteobacteria</taxon>
        <taxon>Lysobacterales</taxon>
        <taxon>Lysobacteraceae</taxon>
        <taxon>Arenimonas</taxon>
    </lineage>
</organism>
<dbReference type="InterPro" id="IPR050273">
    <property type="entry name" value="GppA/Ppx_hydrolase"/>
</dbReference>
<dbReference type="Pfam" id="PF02541">
    <property type="entry name" value="Ppx-GppA"/>
    <property type="match status" value="1"/>
</dbReference>
<accession>A0A087MKM5</accession>
<dbReference type="PIRSF" id="PIRSF001267">
    <property type="entry name" value="Pyrophosphatase_GppA_Ppx"/>
    <property type="match status" value="1"/>
</dbReference>
<comment type="subunit">
    <text evidence="4">Homodimer.</text>
</comment>
<dbReference type="Gene3D" id="3.30.420.40">
    <property type="match status" value="1"/>
</dbReference>
<dbReference type="Proteomes" id="UP000029085">
    <property type="component" value="Unassembled WGS sequence"/>
</dbReference>
<dbReference type="Pfam" id="PF21447">
    <property type="entry name" value="Ppx-GppA_III"/>
    <property type="match status" value="1"/>
</dbReference>
<dbReference type="CDD" id="cd24053">
    <property type="entry name" value="ASKHA_NBD_EcPPX-GppA-like"/>
    <property type="match status" value="1"/>
</dbReference>
<evidence type="ECO:0000259" key="12">
    <source>
        <dbReference type="Pfam" id="PF21447"/>
    </source>
</evidence>
<dbReference type="PANTHER" id="PTHR30005:SF14">
    <property type="entry name" value="EXOPOLYPHOSPHATASE"/>
    <property type="match status" value="1"/>
</dbReference>
<dbReference type="Gene3D" id="1.10.3210.10">
    <property type="entry name" value="Hypothetical protein af1432"/>
    <property type="match status" value="1"/>
</dbReference>
<dbReference type="GO" id="GO:0005886">
    <property type="term" value="C:plasma membrane"/>
    <property type="evidence" value="ECO:0007669"/>
    <property type="project" value="UniProtKB-SubCell"/>
</dbReference>
<dbReference type="InterPro" id="IPR003695">
    <property type="entry name" value="Ppx_GppA_N"/>
</dbReference>
<sequence length="506" mass="56282">MPIEATPPLKDGDLLAAVDLGSNSFHMVVARYLMGQLRIVDRIKETVRLAEGLDGQGGLDPAVMPRALDCLARFGQRIRSLPAPRVRAIATNTVRQLANPQAFLMPAETALGHGIEVVAGREEARLIYLGVAHGNPPDPGKRRLVMDIGGGSTEVIIGEGLEAVERESLQMGCIATTRRFFGDGRINRKRWKEARIELAAEFQQFAEAYRRRGWQEAMGSSGTIKAICDVSVKMKLTKVSITDASLATIRDKLLDFDTLDSIKLPGLSSERRPIFAGGLLVLDAAFGALGIERMYVSDHAMREGVLYDLIGRNRQDDPRAESIRALQVRYDIDPEQAARVEATAMSLFDQAELPWGLDADNRRLLAWAARIHEIGLAIAHSQYHQHGAYLVEHSDIAGFSRTEQQTLAALVRNQRRNFNPASFDKVPDRLMANIQRCALLLRLAVLMHRSHDSDPLPVVELDVDGDELLLRLPKRWLDGHPLTRLDLETERELLEGFGHKMVLRTL</sequence>
<comment type="subcellular location">
    <subcellularLocation>
        <location evidence="2">Cell membrane</location>
        <topology evidence="2">Peripheral membrane protein</topology>
    </subcellularLocation>
</comment>
<evidence type="ECO:0000313" key="13">
    <source>
        <dbReference type="EMBL" id="KFL37428.1"/>
    </source>
</evidence>
<evidence type="ECO:0000259" key="11">
    <source>
        <dbReference type="Pfam" id="PF02541"/>
    </source>
</evidence>